<dbReference type="AlphaFoldDB" id="A0A0E9SVD4"/>
<organism evidence="1">
    <name type="scientific">Anguilla anguilla</name>
    <name type="common">European freshwater eel</name>
    <name type="synonym">Muraena anguilla</name>
    <dbReference type="NCBI Taxonomy" id="7936"/>
    <lineage>
        <taxon>Eukaryota</taxon>
        <taxon>Metazoa</taxon>
        <taxon>Chordata</taxon>
        <taxon>Craniata</taxon>
        <taxon>Vertebrata</taxon>
        <taxon>Euteleostomi</taxon>
        <taxon>Actinopterygii</taxon>
        <taxon>Neopterygii</taxon>
        <taxon>Teleostei</taxon>
        <taxon>Anguilliformes</taxon>
        <taxon>Anguillidae</taxon>
        <taxon>Anguilla</taxon>
    </lineage>
</organism>
<sequence>MEPRGLVCLNDRTGTRVNIAIGTDLAIDLTLITKSLAGGCSWEVMKESTVGSDRYPILKKMSRLCPLCSCLCLLGPSLPVVLVLSRVP</sequence>
<dbReference type="EMBL" id="GBXM01063957">
    <property type="protein sequence ID" value="JAH44620.1"/>
    <property type="molecule type" value="Transcribed_RNA"/>
</dbReference>
<accession>A0A0E9SVD4</accession>
<name>A0A0E9SVD4_ANGAN</name>
<reference evidence="1" key="1">
    <citation type="submission" date="2014-11" db="EMBL/GenBank/DDBJ databases">
        <authorList>
            <person name="Amaro Gonzalez C."/>
        </authorList>
    </citation>
    <scope>NUCLEOTIDE SEQUENCE</scope>
</reference>
<evidence type="ECO:0000313" key="1">
    <source>
        <dbReference type="EMBL" id="JAH44620.1"/>
    </source>
</evidence>
<protein>
    <submittedName>
        <fullName evidence="1">Uncharacterized protein</fullName>
    </submittedName>
</protein>
<proteinExistence type="predicted"/>
<reference evidence="1" key="2">
    <citation type="journal article" date="2015" name="Fish Shellfish Immunol.">
        <title>Early steps in the European eel (Anguilla anguilla)-Vibrio vulnificus interaction in the gills: Role of the RtxA13 toxin.</title>
        <authorList>
            <person name="Callol A."/>
            <person name="Pajuelo D."/>
            <person name="Ebbesson L."/>
            <person name="Teles M."/>
            <person name="MacKenzie S."/>
            <person name="Amaro C."/>
        </authorList>
    </citation>
    <scope>NUCLEOTIDE SEQUENCE</scope>
</reference>